<feature type="transmembrane region" description="Helical" evidence="1">
    <location>
        <begin position="70"/>
        <end position="93"/>
    </location>
</feature>
<accession>A0ABV6Z4H4</accession>
<reference evidence="2 3" key="1">
    <citation type="submission" date="2024-09" db="EMBL/GenBank/DDBJ databases">
        <title>Laminarin stimulates single cell rates of sulfate reduction while oxygen inhibits transcriptomic activity in coastal marine sediment.</title>
        <authorList>
            <person name="Lindsay M."/>
            <person name="Orcutt B."/>
            <person name="Emerson D."/>
            <person name="Stepanauskas R."/>
            <person name="D'Angelo T."/>
        </authorList>
    </citation>
    <scope>NUCLEOTIDE SEQUENCE [LARGE SCALE GENOMIC DNA]</scope>
    <source>
        <strain evidence="2">SAG AM-311-K15</strain>
    </source>
</reference>
<name>A0ABV6Z4H4_UNCC1</name>
<dbReference type="Proteomes" id="UP001594351">
    <property type="component" value="Unassembled WGS sequence"/>
</dbReference>
<evidence type="ECO:0000313" key="3">
    <source>
        <dbReference type="Proteomes" id="UP001594351"/>
    </source>
</evidence>
<feature type="non-terminal residue" evidence="2">
    <location>
        <position position="1"/>
    </location>
</feature>
<keyword evidence="3" id="KW-1185">Reference proteome</keyword>
<evidence type="ECO:0000256" key="1">
    <source>
        <dbReference type="SAM" id="Phobius"/>
    </source>
</evidence>
<keyword evidence="1" id="KW-0472">Membrane</keyword>
<dbReference type="EMBL" id="JBHPBY010000476">
    <property type="protein sequence ID" value="MFC1853335.1"/>
    <property type="molecule type" value="Genomic_DNA"/>
</dbReference>
<sequence length="106" mass="11666">HVSVELETRKSGLAMGNDELDSGWPISLTRISTADSSSCSKISSQICIFLQNREADMLTVQQKSTGYGKYIGYGLFAFGFLIIGLTAGEVVYFKEVKKDTHRKASH</sequence>
<organism evidence="2 3">
    <name type="scientific">candidate division CSSED10-310 bacterium</name>
    <dbReference type="NCBI Taxonomy" id="2855610"/>
    <lineage>
        <taxon>Bacteria</taxon>
        <taxon>Bacteria division CSSED10-310</taxon>
    </lineage>
</organism>
<keyword evidence="1" id="KW-0812">Transmembrane</keyword>
<comment type="caution">
    <text evidence="2">The sequence shown here is derived from an EMBL/GenBank/DDBJ whole genome shotgun (WGS) entry which is preliminary data.</text>
</comment>
<gene>
    <name evidence="2" type="ORF">ACFL27_24315</name>
</gene>
<keyword evidence="1" id="KW-1133">Transmembrane helix</keyword>
<evidence type="ECO:0000313" key="2">
    <source>
        <dbReference type="EMBL" id="MFC1853335.1"/>
    </source>
</evidence>
<proteinExistence type="predicted"/>
<protein>
    <submittedName>
        <fullName evidence="2">Uncharacterized protein</fullName>
    </submittedName>
</protein>